<dbReference type="OrthoDB" id="5379188at2"/>
<dbReference type="Proteomes" id="UP000318681">
    <property type="component" value="Unassembled WGS sequence"/>
</dbReference>
<sequence>MSFIFSLLEENHHFFKDYGPDSSIAATNPLSSAYAIWVARRLDTILPNNQKIISALNENKKMVPGEMKEAVLMFRDHASSYEQNAYDRLDHYRLFPMLFAKLVEKYKNE</sequence>
<organism evidence="1 2">
    <name type="scientific">Alterirhizorhabdus solaris</name>
    <dbReference type="NCBI Taxonomy" id="2529389"/>
    <lineage>
        <taxon>Bacteria</taxon>
        <taxon>Pseudomonadati</taxon>
        <taxon>Pseudomonadota</taxon>
        <taxon>Alphaproteobacteria</taxon>
        <taxon>Sphingomonadales</taxon>
        <taxon>Rhizorhabdaceae</taxon>
        <taxon>Alterirhizorhabdus</taxon>
    </lineage>
</organism>
<accession>A0A558QSF5</accession>
<dbReference type="RefSeq" id="WP_145155717.1">
    <property type="nucleotide sequence ID" value="NZ_VNIM01000152.1"/>
</dbReference>
<dbReference type="EMBL" id="VNIM01000152">
    <property type="protein sequence ID" value="TVV69992.1"/>
    <property type="molecule type" value="Genomic_DNA"/>
</dbReference>
<proteinExistence type="predicted"/>
<gene>
    <name evidence="1" type="ORF">FOY91_20190</name>
</gene>
<dbReference type="AlphaFoldDB" id="A0A558QSF5"/>
<evidence type="ECO:0000313" key="2">
    <source>
        <dbReference type="Proteomes" id="UP000318681"/>
    </source>
</evidence>
<protein>
    <submittedName>
        <fullName evidence="1">Uncharacterized protein</fullName>
    </submittedName>
</protein>
<comment type="caution">
    <text evidence="1">The sequence shown here is derived from an EMBL/GenBank/DDBJ whole genome shotgun (WGS) entry which is preliminary data.</text>
</comment>
<reference evidence="1 2" key="1">
    <citation type="submission" date="2019-07" db="EMBL/GenBank/DDBJ databases">
        <title>Sphingomonas solaris sp. nov., isolated from a solar panel from Boston, Massachusetts.</title>
        <authorList>
            <person name="Tanner K."/>
            <person name="Pascual J."/>
            <person name="Mancuso C."/>
            <person name="Pereto J."/>
            <person name="Khalil A."/>
            <person name="Vilanova C."/>
        </authorList>
    </citation>
    <scope>NUCLEOTIDE SEQUENCE [LARGE SCALE GENOMIC DNA]</scope>
    <source>
        <strain evidence="1 2">R4DWN</strain>
    </source>
</reference>
<name>A0A558QSF5_9SPHN</name>
<keyword evidence="2" id="KW-1185">Reference proteome</keyword>
<evidence type="ECO:0000313" key="1">
    <source>
        <dbReference type="EMBL" id="TVV69992.1"/>
    </source>
</evidence>